<dbReference type="Pfam" id="PF01420">
    <property type="entry name" value="Methylase_S"/>
    <property type="match status" value="2"/>
</dbReference>
<dbReference type="PANTHER" id="PTHR30408:SF13">
    <property type="entry name" value="TYPE I RESTRICTION ENZYME HINDI SPECIFICITY SUBUNIT"/>
    <property type="match status" value="1"/>
</dbReference>
<keyword evidence="5" id="KW-0255">Endonuclease</keyword>
<dbReference type="GO" id="GO:0016787">
    <property type="term" value="F:hydrolase activity"/>
    <property type="evidence" value="ECO:0007669"/>
    <property type="project" value="UniProtKB-KW"/>
</dbReference>
<dbReference type="GO" id="GO:0004519">
    <property type="term" value="F:endonuclease activity"/>
    <property type="evidence" value="ECO:0007669"/>
    <property type="project" value="UniProtKB-KW"/>
</dbReference>
<evidence type="ECO:0000256" key="3">
    <source>
        <dbReference type="ARBA" id="ARBA00023125"/>
    </source>
</evidence>
<dbReference type="EMBL" id="JARSBN010000006">
    <property type="protein sequence ID" value="MDG4716531.1"/>
    <property type="molecule type" value="Genomic_DNA"/>
</dbReference>
<feature type="domain" description="Type I restriction modification DNA specificity" evidence="4">
    <location>
        <begin position="216"/>
        <end position="381"/>
    </location>
</feature>
<keyword evidence="5" id="KW-0378">Hydrolase</keyword>
<proteinExistence type="inferred from homology"/>
<evidence type="ECO:0000256" key="2">
    <source>
        <dbReference type="ARBA" id="ARBA00022747"/>
    </source>
</evidence>
<dbReference type="PANTHER" id="PTHR30408">
    <property type="entry name" value="TYPE-1 RESTRICTION ENZYME ECOKI SPECIFICITY PROTEIN"/>
    <property type="match status" value="1"/>
</dbReference>
<keyword evidence="3" id="KW-0238">DNA-binding</keyword>
<keyword evidence="2" id="KW-0680">Restriction system</keyword>
<dbReference type="CDD" id="cd17256">
    <property type="entry name" value="RMtype1_S_EcoJA65PI-TRD1-CR1_like"/>
    <property type="match status" value="1"/>
</dbReference>
<accession>A0ABT6G397</accession>
<dbReference type="InterPro" id="IPR052021">
    <property type="entry name" value="Type-I_RS_S_subunit"/>
</dbReference>
<evidence type="ECO:0000259" key="4">
    <source>
        <dbReference type="Pfam" id="PF01420"/>
    </source>
</evidence>
<name>A0ABT6G397_9FLAO</name>
<comment type="caution">
    <text evidence="5">The sequence shown here is derived from an EMBL/GenBank/DDBJ whole genome shotgun (WGS) entry which is preliminary data.</text>
</comment>
<dbReference type="RefSeq" id="WP_278005977.1">
    <property type="nucleotide sequence ID" value="NZ_JARSBN010000006.1"/>
</dbReference>
<feature type="domain" description="Type I restriction modification DNA specificity" evidence="4">
    <location>
        <begin position="3"/>
        <end position="185"/>
    </location>
</feature>
<sequence>MREGWDKVELGRICSIKGGKRLPKGHELIEIETDHKYIRARDIKNGKINFDQPTYISESTFNLISRYIVNKGDVIITIVGANIGDTAMVTGEFDGANLTENAVKLVSDKDKADSLFLKYALVPNYMKYYFQIVASGAAQDKLGIYKIKKIKINLPPLKTQRKIASILSAYDDLIENNLKRIKLLEEQAQLTYEEWFVRFKFPGHETTKFDEETGLPEGFNNEKFENLFTINNGYAFKSNDYRNDGVKILRTKDYSQTKWISIDQPIYLSKKKAENYSRYFVKEYDLMLIMVGASIGNYGIVLPKDLGVLQNQNQWAIRSKNKEYNFFKILMMEDLIKSLLNKKTGAARDFFRASFLKEMVVVVPDNSIIKQFNDLIEPIYSAINTLFSQNQHLKEARDILLPRLMSGMIDVEKLEVGSLKYVVNDSLGMVAEDIEKYKRA</sequence>
<keyword evidence="6" id="KW-1185">Reference proteome</keyword>
<protein>
    <submittedName>
        <fullName evidence="5">Restriction endonuclease subunit S</fullName>
        <ecNumber evidence="5">3.1.21.-</ecNumber>
    </submittedName>
</protein>
<dbReference type="Gene3D" id="3.90.220.20">
    <property type="entry name" value="DNA methylase specificity domains"/>
    <property type="match status" value="2"/>
</dbReference>
<gene>
    <name evidence="5" type="ORF">P7122_11660</name>
</gene>
<evidence type="ECO:0000313" key="5">
    <source>
        <dbReference type="EMBL" id="MDG4716531.1"/>
    </source>
</evidence>
<comment type="similarity">
    <text evidence="1">Belongs to the type-I restriction system S methylase family.</text>
</comment>
<organism evidence="5 6">
    <name type="scientific">Winogradskyella marincola</name>
    <dbReference type="NCBI Taxonomy" id="3037795"/>
    <lineage>
        <taxon>Bacteria</taxon>
        <taxon>Pseudomonadati</taxon>
        <taxon>Bacteroidota</taxon>
        <taxon>Flavobacteriia</taxon>
        <taxon>Flavobacteriales</taxon>
        <taxon>Flavobacteriaceae</taxon>
        <taxon>Winogradskyella</taxon>
    </lineage>
</organism>
<evidence type="ECO:0000313" key="6">
    <source>
        <dbReference type="Proteomes" id="UP001529085"/>
    </source>
</evidence>
<dbReference type="Proteomes" id="UP001529085">
    <property type="component" value="Unassembled WGS sequence"/>
</dbReference>
<dbReference type="InterPro" id="IPR000055">
    <property type="entry name" value="Restrct_endonuc_typeI_TRD"/>
</dbReference>
<dbReference type="SUPFAM" id="SSF116734">
    <property type="entry name" value="DNA methylase specificity domain"/>
    <property type="match status" value="2"/>
</dbReference>
<reference evidence="5 6" key="1">
    <citation type="submission" date="2023-03" db="EMBL/GenBank/DDBJ databases">
        <title>Strain YYF002 represents a novel species in the genus Winogradskyella isolated from seawater.</title>
        <authorList>
            <person name="Fu Z.-Y."/>
        </authorList>
    </citation>
    <scope>NUCLEOTIDE SEQUENCE [LARGE SCALE GENOMIC DNA]</scope>
    <source>
        <strain evidence="5 6">YYF002</strain>
    </source>
</reference>
<dbReference type="InterPro" id="IPR044946">
    <property type="entry name" value="Restrct_endonuc_typeI_TRD_sf"/>
</dbReference>
<keyword evidence="5" id="KW-0540">Nuclease</keyword>
<dbReference type="EC" id="3.1.21.-" evidence="5"/>
<evidence type="ECO:0000256" key="1">
    <source>
        <dbReference type="ARBA" id="ARBA00010923"/>
    </source>
</evidence>